<name>A0ACB7NWX2_9PEZI</name>
<protein>
    <submittedName>
        <fullName evidence="1">Uncharacterized protein</fullName>
    </submittedName>
</protein>
<comment type="caution">
    <text evidence="1">The sequence shown here is derived from an EMBL/GenBank/DDBJ whole genome shotgun (WGS) entry which is preliminary data.</text>
</comment>
<dbReference type="EMBL" id="JAGIZQ010000007">
    <property type="protein sequence ID" value="KAH6617207.1"/>
    <property type="molecule type" value="Genomic_DNA"/>
</dbReference>
<proteinExistence type="predicted"/>
<reference evidence="1 2" key="1">
    <citation type="journal article" date="2021" name="Nat. Commun.">
        <title>Genetic determinants of endophytism in the Arabidopsis root mycobiome.</title>
        <authorList>
            <person name="Mesny F."/>
            <person name="Miyauchi S."/>
            <person name="Thiergart T."/>
            <person name="Pickel B."/>
            <person name="Atanasova L."/>
            <person name="Karlsson M."/>
            <person name="Huettel B."/>
            <person name="Barry K.W."/>
            <person name="Haridas S."/>
            <person name="Chen C."/>
            <person name="Bauer D."/>
            <person name="Andreopoulos W."/>
            <person name="Pangilinan J."/>
            <person name="LaButti K."/>
            <person name="Riley R."/>
            <person name="Lipzen A."/>
            <person name="Clum A."/>
            <person name="Drula E."/>
            <person name="Henrissat B."/>
            <person name="Kohler A."/>
            <person name="Grigoriev I.V."/>
            <person name="Martin F.M."/>
            <person name="Hacquard S."/>
        </authorList>
    </citation>
    <scope>NUCLEOTIDE SEQUENCE [LARGE SCALE GENOMIC DNA]</scope>
    <source>
        <strain evidence="1 2">MPI-SDFR-AT-0079</strain>
    </source>
</reference>
<keyword evidence="2" id="KW-1185">Reference proteome</keyword>
<accession>A0ACB7NWX2</accession>
<gene>
    <name evidence="1" type="ORF">F5144DRAFT_585765</name>
</gene>
<organism evidence="1 2">
    <name type="scientific">Chaetomium tenue</name>
    <dbReference type="NCBI Taxonomy" id="1854479"/>
    <lineage>
        <taxon>Eukaryota</taxon>
        <taxon>Fungi</taxon>
        <taxon>Dikarya</taxon>
        <taxon>Ascomycota</taxon>
        <taxon>Pezizomycotina</taxon>
        <taxon>Sordariomycetes</taxon>
        <taxon>Sordariomycetidae</taxon>
        <taxon>Sordariales</taxon>
        <taxon>Chaetomiaceae</taxon>
        <taxon>Chaetomium</taxon>
    </lineage>
</organism>
<evidence type="ECO:0000313" key="1">
    <source>
        <dbReference type="EMBL" id="KAH6617207.1"/>
    </source>
</evidence>
<evidence type="ECO:0000313" key="2">
    <source>
        <dbReference type="Proteomes" id="UP000724584"/>
    </source>
</evidence>
<dbReference type="Proteomes" id="UP000724584">
    <property type="component" value="Unassembled WGS sequence"/>
</dbReference>
<sequence length="75" mass="8296">MVNMPSKAVRGHPVPLFQQTQASMIHFWPSFSTNTRVAAGAGTTSRDGFVDFAEVMKVDTQVNNGKALTFPKRRE</sequence>